<accession>A0A6S7G038</accession>
<evidence type="ECO:0000313" key="1">
    <source>
        <dbReference type="EMBL" id="CAB3986134.1"/>
    </source>
</evidence>
<organism evidence="1 2">
    <name type="scientific">Paramuricea clavata</name>
    <name type="common">Red gorgonian</name>
    <name type="synonym">Violescent sea-whip</name>
    <dbReference type="NCBI Taxonomy" id="317549"/>
    <lineage>
        <taxon>Eukaryota</taxon>
        <taxon>Metazoa</taxon>
        <taxon>Cnidaria</taxon>
        <taxon>Anthozoa</taxon>
        <taxon>Octocorallia</taxon>
        <taxon>Malacalcyonacea</taxon>
        <taxon>Plexauridae</taxon>
        <taxon>Paramuricea</taxon>
    </lineage>
</organism>
<dbReference type="AlphaFoldDB" id="A0A6S7G038"/>
<dbReference type="OrthoDB" id="7444419at2759"/>
<dbReference type="EMBL" id="CACRXK020000968">
    <property type="protein sequence ID" value="CAB3986134.1"/>
    <property type="molecule type" value="Genomic_DNA"/>
</dbReference>
<name>A0A6S7G038_PARCT</name>
<gene>
    <name evidence="1" type="ORF">PACLA_8A075312</name>
</gene>
<keyword evidence="1" id="KW-0675">Receptor</keyword>
<comment type="caution">
    <text evidence="1">The sequence shown here is derived from an EMBL/GenBank/DDBJ whole genome shotgun (WGS) entry which is preliminary data.</text>
</comment>
<proteinExistence type="predicted"/>
<evidence type="ECO:0000313" key="2">
    <source>
        <dbReference type="Proteomes" id="UP001152795"/>
    </source>
</evidence>
<reference evidence="1" key="1">
    <citation type="submission" date="2020-04" db="EMBL/GenBank/DDBJ databases">
        <authorList>
            <person name="Alioto T."/>
            <person name="Alioto T."/>
            <person name="Gomez Garrido J."/>
        </authorList>
    </citation>
    <scope>NUCLEOTIDE SEQUENCE</scope>
    <source>
        <strain evidence="1">A484AB</strain>
    </source>
</reference>
<keyword evidence="2" id="KW-1185">Reference proteome</keyword>
<sequence length="100" mass="11557">MNIKPIYNERDVRRLRELYHACERNRRGSKTLGVDESSYATIVLPEILDKLPESFRLTITRGACGSDFLHWTMKDILEALLDEIELLEALESSTMNTSKQ</sequence>
<dbReference type="Proteomes" id="UP001152795">
    <property type="component" value="Unassembled WGS sequence"/>
</dbReference>
<protein>
    <submittedName>
        <fullName evidence="1">TNF receptor-associated factor 3</fullName>
    </submittedName>
</protein>